<reference evidence="1" key="1">
    <citation type="submission" date="2021-08" db="EMBL/GenBank/DDBJ databases">
        <title>The first chromosome-level gecko genome reveals the dynamic sex chromosomes of Neotropical dwarf geckos (Sphaerodactylidae: Sphaerodactylus).</title>
        <authorList>
            <person name="Pinto B.J."/>
            <person name="Keating S.E."/>
            <person name="Gamble T."/>
        </authorList>
    </citation>
    <scope>NUCLEOTIDE SEQUENCE</scope>
    <source>
        <strain evidence="1">TG3544</strain>
    </source>
</reference>
<name>A0ACB8EQQ9_9SAUR</name>
<accession>A0ACB8EQQ9</accession>
<dbReference type="EMBL" id="CM037620">
    <property type="protein sequence ID" value="KAH7994730.1"/>
    <property type="molecule type" value="Genomic_DNA"/>
</dbReference>
<protein>
    <submittedName>
        <fullName evidence="1">Uncharacterized protein</fullName>
    </submittedName>
</protein>
<dbReference type="Proteomes" id="UP000827872">
    <property type="component" value="Linkage Group LG07"/>
</dbReference>
<evidence type="ECO:0000313" key="2">
    <source>
        <dbReference type="Proteomes" id="UP000827872"/>
    </source>
</evidence>
<sequence length="92" mass="10082">MFAGSCTEDLNSQKNSANEDCIGHPRNNSDQTHKSQTAKFQGLNAVLSQCPRSSSHDSVQPLQPSDIVKKNLSCDMQQDSENAGIEENIVYL</sequence>
<keyword evidence="2" id="KW-1185">Reference proteome</keyword>
<organism evidence="1 2">
    <name type="scientific">Sphaerodactylus townsendi</name>
    <dbReference type="NCBI Taxonomy" id="933632"/>
    <lineage>
        <taxon>Eukaryota</taxon>
        <taxon>Metazoa</taxon>
        <taxon>Chordata</taxon>
        <taxon>Craniata</taxon>
        <taxon>Vertebrata</taxon>
        <taxon>Euteleostomi</taxon>
        <taxon>Lepidosauria</taxon>
        <taxon>Squamata</taxon>
        <taxon>Bifurcata</taxon>
        <taxon>Gekkota</taxon>
        <taxon>Sphaerodactylidae</taxon>
        <taxon>Sphaerodactylus</taxon>
    </lineage>
</organism>
<proteinExistence type="predicted"/>
<gene>
    <name evidence="1" type="ORF">K3G42_014674</name>
</gene>
<evidence type="ECO:0000313" key="1">
    <source>
        <dbReference type="EMBL" id="KAH7994730.1"/>
    </source>
</evidence>
<comment type="caution">
    <text evidence="1">The sequence shown here is derived from an EMBL/GenBank/DDBJ whole genome shotgun (WGS) entry which is preliminary data.</text>
</comment>